<keyword evidence="4" id="KW-1185">Reference proteome</keyword>
<comment type="caution">
    <text evidence="3">The sequence shown here is derived from an EMBL/GenBank/DDBJ whole genome shotgun (WGS) entry which is preliminary data.</text>
</comment>
<dbReference type="EMBL" id="JAAAHY010000990">
    <property type="protein sequence ID" value="KAF9954119.1"/>
    <property type="molecule type" value="Genomic_DNA"/>
</dbReference>
<feature type="transmembrane region" description="Helical" evidence="2">
    <location>
        <begin position="109"/>
        <end position="129"/>
    </location>
</feature>
<keyword evidence="2" id="KW-0812">Transmembrane</keyword>
<name>A0A9P6LZE6_MORAP</name>
<feature type="transmembrane region" description="Helical" evidence="2">
    <location>
        <begin position="47"/>
        <end position="66"/>
    </location>
</feature>
<accession>A0A9P6LZE6</accession>
<evidence type="ECO:0000256" key="1">
    <source>
        <dbReference type="SAM" id="MobiDB-lite"/>
    </source>
</evidence>
<evidence type="ECO:0000313" key="4">
    <source>
        <dbReference type="Proteomes" id="UP000738359"/>
    </source>
</evidence>
<sequence length="191" mass="21058">MGLVLQEQVGLGGDLTIIQVMNCFAIIVYLWAVHSSQKKVHKRMGRIFLRLIMSVLILYGPANVLHNCRYTVERRYGFQPGINFEEIIRCPADTHRSGLGSDTVSRFHLLRATSIVTLTLATLVVLEMITYMRSAEGRGGSSTQDDVELAAPIDIGMGTTTSHQVRNNNTISPAAPAPMLTDTDELPLYSP</sequence>
<keyword evidence="2" id="KW-0472">Membrane</keyword>
<dbReference type="Proteomes" id="UP000738359">
    <property type="component" value="Unassembled WGS sequence"/>
</dbReference>
<keyword evidence="2" id="KW-1133">Transmembrane helix</keyword>
<feature type="region of interest" description="Disordered" evidence="1">
    <location>
        <begin position="159"/>
        <end position="191"/>
    </location>
</feature>
<dbReference type="OrthoDB" id="10441365at2759"/>
<feature type="compositionally biased region" description="Polar residues" evidence="1">
    <location>
        <begin position="159"/>
        <end position="172"/>
    </location>
</feature>
<protein>
    <submittedName>
        <fullName evidence="3">Uncharacterized protein</fullName>
    </submittedName>
</protein>
<dbReference type="AlphaFoldDB" id="A0A9P6LZE6"/>
<feature type="transmembrane region" description="Helical" evidence="2">
    <location>
        <begin position="15"/>
        <end position="35"/>
    </location>
</feature>
<evidence type="ECO:0000313" key="3">
    <source>
        <dbReference type="EMBL" id="KAF9954119.1"/>
    </source>
</evidence>
<gene>
    <name evidence="3" type="ORF">BGZ70_010667</name>
</gene>
<organism evidence="3 4">
    <name type="scientific">Mortierella alpina</name>
    <name type="common">Oleaginous fungus</name>
    <name type="synonym">Mortierella renispora</name>
    <dbReference type="NCBI Taxonomy" id="64518"/>
    <lineage>
        <taxon>Eukaryota</taxon>
        <taxon>Fungi</taxon>
        <taxon>Fungi incertae sedis</taxon>
        <taxon>Mucoromycota</taxon>
        <taxon>Mortierellomycotina</taxon>
        <taxon>Mortierellomycetes</taxon>
        <taxon>Mortierellales</taxon>
        <taxon>Mortierellaceae</taxon>
        <taxon>Mortierella</taxon>
    </lineage>
</organism>
<evidence type="ECO:0000256" key="2">
    <source>
        <dbReference type="SAM" id="Phobius"/>
    </source>
</evidence>
<proteinExistence type="predicted"/>
<reference evidence="3" key="1">
    <citation type="journal article" date="2020" name="Fungal Divers.">
        <title>Resolving the Mortierellaceae phylogeny through synthesis of multi-gene phylogenetics and phylogenomics.</title>
        <authorList>
            <person name="Vandepol N."/>
            <person name="Liber J."/>
            <person name="Desiro A."/>
            <person name="Na H."/>
            <person name="Kennedy M."/>
            <person name="Barry K."/>
            <person name="Grigoriev I.V."/>
            <person name="Miller A.N."/>
            <person name="O'Donnell K."/>
            <person name="Stajich J.E."/>
            <person name="Bonito G."/>
        </authorList>
    </citation>
    <scope>NUCLEOTIDE SEQUENCE</scope>
    <source>
        <strain evidence="3">CK1249</strain>
    </source>
</reference>